<accession>A0A0L0GCC7</accession>
<gene>
    <name evidence="3" type="ORF">SARC_01189</name>
</gene>
<dbReference type="OrthoDB" id="40844at2759"/>
<dbReference type="SUPFAM" id="SSF54518">
    <property type="entry name" value="Tubby C-terminal domain-like"/>
    <property type="match status" value="1"/>
</dbReference>
<keyword evidence="4" id="KW-1185">Reference proteome</keyword>
<protein>
    <recommendedName>
        <fullName evidence="5">Tubby C-terminal domain-containing protein</fullName>
    </recommendedName>
</protein>
<comment type="similarity">
    <text evidence="1">Belongs to the LOR family.</text>
</comment>
<dbReference type="Pfam" id="PF04525">
    <property type="entry name" value="LOR"/>
    <property type="match status" value="1"/>
</dbReference>
<dbReference type="EMBL" id="KQ241642">
    <property type="protein sequence ID" value="KNC86652.1"/>
    <property type="molecule type" value="Genomic_DNA"/>
</dbReference>
<reference evidence="3 4" key="1">
    <citation type="submission" date="2011-02" db="EMBL/GenBank/DDBJ databases">
        <title>The Genome Sequence of Sphaeroforma arctica JP610.</title>
        <authorList>
            <consortium name="The Broad Institute Genome Sequencing Platform"/>
            <person name="Russ C."/>
            <person name="Cuomo C."/>
            <person name="Young S.K."/>
            <person name="Zeng Q."/>
            <person name="Gargeya S."/>
            <person name="Alvarado L."/>
            <person name="Berlin A."/>
            <person name="Chapman S.B."/>
            <person name="Chen Z."/>
            <person name="Freedman E."/>
            <person name="Gellesch M."/>
            <person name="Goldberg J."/>
            <person name="Griggs A."/>
            <person name="Gujja S."/>
            <person name="Heilman E."/>
            <person name="Heiman D."/>
            <person name="Howarth C."/>
            <person name="Mehta T."/>
            <person name="Neiman D."/>
            <person name="Pearson M."/>
            <person name="Roberts A."/>
            <person name="Saif S."/>
            <person name="Shea T."/>
            <person name="Shenoy N."/>
            <person name="Sisk P."/>
            <person name="Stolte C."/>
            <person name="Sykes S."/>
            <person name="White J."/>
            <person name="Yandava C."/>
            <person name="Burger G."/>
            <person name="Gray M.W."/>
            <person name="Holland P.W.H."/>
            <person name="King N."/>
            <person name="Lang F.B.F."/>
            <person name="Roger A.J."/>
            <person name="Ruiz-Trillo I."/>
            <person name="Haas B."/>
            <person name="Nusbaum C."/>
            <person name="Birren B."/>
        </authorList>
    </citation>
    <scope>NUCLEOTIDE SEQUENCE [LARGE SCALE GENOMIC DNA]</scope>
    <source>
        <strain evidence="3 4">JP610</strain>
    </source>
</reference>
<name>A0A0L0GCC7_9EUKA</name>
<dbReference type="InterPro" id="IPR007612">
    <property type="entry name" value="LOR"/>
</dbReference>
<proteinExistence type="inferred from homology"/>
<dbReference type="AlphaFoldDB" id="A0A0L0GCC7"/>
<dbReference type="Gene3D" id="2.40.160.200">
    <property type="entry name" value="LURP1-related"/>
    <property type="match status" value="1"/>
</dbReference>
<dbReference type="GeneID" id="25901693"/>
<evidence type="ECO:0008006" key="5">
    <source>
        <dbReference type="Google" id="ProtNLM"/>
    </source>
</evidence>
<organism evidence="3 4">
    <name type="scientific">Sphaeroforma arctica JP610</name>
    <dbReference type="NCBI Taxonomy" id="667725"/>
    <lineage>
        <taxon>Eukaryota</taxon>
        <taxon>Ichthyosporea</taxon>
        <taxon>Ichthyophonida</taxon>
        <taxon>Sphaeroforma</taxon>
    </lineage>
</organism>
<dbReference type="RefSeq" id="XP_014160554.1">
    <property type="nucleotide sequence ID" value="XM_014305079.1"/>
</dbReference>
<dbReference type="InterPro" id="IPR038595">
    <property type="entry name" value="LOR_sf"/>
</dbReference>
<evidence type="ECO:0000256" key="2">
    <source>
        <dbReference type="SAM" id="MobiDB-lite"/>
    </source>
</evidence>
<feature type="region of interest" description="Disordered" evidence="2">
    <location>
        <begin position="1"/>
        <end position="68"/>
    </location>
</feature>
<evidence type="ECO:0000313" key="4">
    <source>
        <dbReference type="Proteomes" id="UP000054560"/>
    </source>
</evidence>
<sequence length="234" mass="25901">MPRRGGAFLAGAAIGRRRAGSGSSSSDDGGRRRPVAKAAVAGAIIGGRRGGRRNSGSGSDSDRDDEGPQTYCMREKLLLNIGDDFNINKMSRRRGRGKPAYIANNKVMRVRETFQLQNLSRDTLYQIQERKARVRDSMAIEDHHGDKVAEIKKRAIGIVRENFVVKIRGETDWQIHGSILEHNFTVSEHGREIIKVHKAYIAPIAEHYYIDISEGVDTGLALCVVVALESMSED</sequence>
<evidence type="ECO:0000313" key="3">
    <source>
        <dbReference type="EMBL" id="KNC86652.1"/>
    </source>
</evidence>
<dbReference type="Proteomes" id="UP000054560">
    <property type="component" value="Unassembled WGS sequence"/>
</dbReference>
<feature type="compositionally biased region" description="Low complexity" evidence="2">
    <location>
        <begin position="1"/>
        <end position="27"/>
    </location>
</feature>
<dbReference type="InterPro" id="IPR025659">
    <property type="entry name" value="Tubby-like_C"/>
</dbReference>
<evidence type="ECO:0000256" key="1">
    <source>
        <dbReference type="ARBA" id="ARBA00005437"/>
    </source>
</evidence>